<evidence type="ECO:0000313" key="3">
    <source>
        <dbReference type="Proteomes" id="UP000618952"/>
    </source>
</evidence>
<organism evidence="2 3">
    <name type="scientific">Arenibacter arenosicollis</name>
    <dbReference type="NCBI Taxonomy" id="2762274"/>
    <lineage>
        <taxon>Bacteria</taxon>
        <taxon>Pseudomonadati</taxon>
        <taxon>Bacteroidota</taxon>
        <taxon>Flavobacteriia</taxon>
        <taxon>Flavobacteriales</taxon>
        <taxon>Flavobacteriaceae</taxon>
        <taxon>Arenibacter</taxon>
    </lineage>
</organism>
<name>A0ABR7QMR1_9FLAO</name>
<dbReference type="EMBL" id="JACLHY010000007">
    <property type="protein sequence ID" value="MBC8768257.1"/>
    <property type="molecule type" value="Genomic_DNA"/>
</dbReference>
<gene>
    <name evidence="2" type="ORF">H4O18_09655</name>
</gene>
<dbReference type="Proteomes" id="UP000618952">
    <property type="component" value="Unassembled WGS sequence"/>
</dbReference>
<evidence type="ECO:0000256" key="1">
    <source>
        <dbReference type="SAM" id="MobiDB-lite"/>
    </source>
</evidence>
<sequence length="83" mass="9727">MSRLKELKYFTLVMLLFGFLTAGTLNSCREQKKEEKTEQHGEDMMEEGEVHEEHPTNDADEHPKKEEEEHPKSEEHPKDSVSE</sequence>
<keyword evidence="3" id="KW-1185">Reference proteome</keyword>
<reference evidence="2 3" key="1">
    <citation type="submission" date="2020-08" db="EMBL/GenBank/DDBJ databases">
        <title>Arenibacter gaetbuli sp. nov., isolated from a sand dune.</title>
        <authorList>
            <person name="Park S."/>
            <person name="Yoon J.-H."/>
        </authorList>
    </citation>
    <scope>NUCLEOTIDE SEQUENCE [LARGE SCALE GENOMIC DNA]</scope>
    <source>
        <strain evidence="2 3">BSSL-BM3</strain>
    </source>
</reference>
<accession>A0ABR7QMR1</accession>
<dbReference type="RefSeq" id="WP_187583928.1">
    <property type="nucleotide sequence ID" value="NZ_JACLHY010000007.1"/>
</dbReference>
<proteinExistence type="predicted"/>
<feature type="compositionally biased region" description="Basic and acidic residues" evidence="1">
    <location>
        <begin position="29"/>
        <end position="43"/>
    </location>
</feature>
<protein>
    <submittedName>
        <fullName evidence="2">Uncharacterized protein</fullName>
    </submittedName>
</protein>
<feature type="compositionally biased region" description="Basic and acidic residues" evidence="1">
    <location>
        <begin position="51"/>
        <end position="83"/>
    </location>
</feature>
<feature type="region of interest" description="Disordered" evidence="1">
    <location>
        <begin position="24"/>
        <end position="83"/>
    </location>
</feature>
<evidence type="ECO:0000313" key="2">
    <source>
        <dbReference type="EMBL" id="MBC8768257.1"/>
    </source>
</evidence>
<comment type="caution">
    <text evidence="2">The sequence shown here is derived from an EMBL/GenBank/DDBJ whole genome shotgun (WGS) entry which is preliminary data.</text>
</comment>